<dbReference type="EMBL" id="PNBA02000015">
    <property type="protein sequence ID" value="KAG6399452.1"/>
    <property type="molecule type" value="Genomic_DNA"/>
</dbReference>
<dbReference type="InterPro" id="IPR011990">
    <property type="entry name" value="TPR-like_helical_dom_sf"/>
</dbReference>
<dbReference type="PANTHER" id="PTHR12875:SF0">
    <property type="entry name" value="GOLGI TO ER TRAFFIC PROTEIN 4 HOMOLOG"/>
    <property type="match status" value="1"/>
</dbReference>
<accession>A0A8X8ZCB4</accession>
<dbReference type="Pfam" id="PF04190">
    <property type="entry name" value="GET4"/>
    <property type="match status" value="1"/>
</dbReference>
<comment type="similarity">
    <text evidence="1">Belongs to the GET4 family.</text>
</comment>
<reference evidence="2" key="2">
    <citation type="submission" date="2020-08" db="EMBL/GenBank/DDBJ databases">
        <title>Plant Genome Project.</title>
        <authorList>
            <person name="Zhang R.-G."/>
        </authorList>
    </citation>
    <scope>NUCLEOTIDE SEQUENCE</scope>
    <source>
        <strain evidence="2">Huo1</strain>
        <tissue evidence="2">Leaf</tissue>
    </source>
</reference>
<protein>
    <recommendedName>
        <fullName evidence="4">Golgi to ER traffic protein 4</fullName>
    </recommendedName>
</protein>
<dbReference type="GO" id="GO:0005829">
    <property type="term" value="C:cytosol"/>
    <property type="evidence" value="ECO:0007669"/>
    <property type="project" value="TreeGrafter"/>
</dbReference>
<dbReference type="Gene3D" id="1.25.40.10">
    <property type="entry name" value="Tetratricopeptide repeat domain"/>
    <property type="match status" value="2"/>
</dbReference>
<dbReference type="GO" id="GO:0045048">
    <property type="term" value="P:protein insertion into ER membrane"/>
    <property type="evidence" value="ECO:0007669"/>
    <property type="project" value="InterPro"/>
</dbReference>
<dbReference type="FunFam" id="1.25.40.10:FF:000387">
    <property type="entry name" value="Golgi to ER traffic protein 4"/>
    <property type="match status" value="1"/>
</dbReference>
<proteinExistence type="inferred from homology"/>
<evidence type="ECO:0000313" key="2">
    <source>
        <dbReference type="EMBL" id="KAG6399452.1"/>
    </source>
</evidence>
<organism evidence="2">
    <name type="scientific">Salvia splendens</name>
    <name type="common">Scarlet sage</name>
    <dbReference type="NCBI Taxonomy" id="180675"/>
    <lineage>
        <taxon>Eukaryota</taxon>
        <taxon>Viridiplantae</taxon>
        <taxon>Streptophyta</taxon>
        <taxon>Embryophyta</taxon>
        <taxon>Tracheophyta</taxon>
        <taxon>Spermatophyta</taxon>
        <taxon>Magnoliopsida</taxon>
        <taxon>eudicotyledons</taxon>
        <taxon>Gunneridae</taxon>
        <taxon>Pentapetalae</taxon>
        <taxon>asterids</taxon>
        <taxon>lamiids</taxon>
        <taxon>Lamiales</taxon>
        <taxon>Lamiaceae</taxon>
        <taxon>Nepetoideae</taxon>
        <taxon>Mentheae</taxon>
        <taxon>Salviinae</taxon>
        <taxon>Salvia</taxon>
        <taxon>Salvia subgen. Calosphace</taxon>
        <taxon>core Calosphace</taxon>
    </lineage>
</organism>
<dbReference type="Proteomes" id="UP000298416">
    <property type="component" value="Unassembled WGS sequence"/>
</dbReference>
<comment type="caution">
    <text evidence="2">The sequence shown here is derived from an EMBL/GenBank/DDBJ whole genome shotgun (WGS) entry which is preliminary data.</text>
</comment>
<name>A0A8X8ZCB4_SALSN</name>
<sequence length="380" mass="43315">MSRERARRVTLAPAEETIEKIKKVVEEGNFYGAQQMYKSLGSRYASADRYLEALDIFHSGACLQLANGQVRLVSLCNAEETKRKTMGCCMDYGGQWRLEKTVAAEKVEVFLMNYIYISHLQVTCGTELAVLFVENLVKGKIAYDDDTLDRIRQIYKKFPRISVPQNLDLADDADMQQLTEALGAAKTRTEGCSSFLRAAIKWSTEFGGQRNGSSEIHDMLADYLYTESPELDMSKVTYHFVRGKNPKKFGLTLVNFMGKCYPGEDDLAVARAVLMYLAQGNLRDAIILMDEIKKQVQQSEGVNFPQSDLMQFTNFLLETLQRDALPLFNMLRDRFRQSISREHLFNELLDEIAEKFYGVRRRNSMPGGMFGEIFKMMAGE</sequence>
<reference evidence="2" key="1">
    <citation type="submission" date="2018-01" db="EMBL/GenBank/DDBJ databases">
        <authorList>
            <person name="Mao J.F."/>
        </authorList>
    </citation>
    <scope>NUCLEOTIDE SEQUENCE</scope>
    <source>
        <strain evidence="2">Huo1</strain>
        <tissue evidence="2">Leaf</tissue>
    </source>
</reference>
<dbReference type="PANTHER" id="PTHR12875">
    <property type="entry name" value="GOLGI TO ER TRAFFIC PROTEIN 4 HOMOLOG"/>
    <property type="match status" value="1"/>
</dbReference>
<keyword evidence="3" id="KW-1185">Reference proteome</keyword>
<gene>
    <name evidence="2" type="ORF">SASPL_140933</name>
</gene>
<evidence type="ECO:0000256" key="1">
    <source>
        <dbReference type="ARBA" id="ARBA00005351"/>
    </source>
</evidence>
<evidence type="ECO:0008006" key="4">
    <source>
        <dbReference type="Google" id="ProtNLM"/>
    </source>
</evidence>
<evidence type="ECO:0000313" key="3">
    <source>
        <dbReference type="Proteomes" id="UP000298416"/>
    </source>
</evidence>
<dbReference type="AlphaFoldDB" id="A0A8X8ZCB4"/>
<dbReference type="InterPro" id="IPR007317">
    <property type="entry name" value="GET4"/>
</dbReference>